<evidence type="ECO:0000313" key="3">
    <source>
        <dbReference type="Proteomes" id="UP000663843"/>
    </source>
</evidence>
<comment type="caution">
    <text evidence="2">The sequence shown here is derived from an EMBL/GenBank/DDBJ whole genome shotgun (WGS) entry which is preliminary data.</text>
</comment>
<dbReference type="Proteomes" id="UP000663843">
    <property type="component" value="Unassembled WGS sequence"/>
</dbReference>
<feature type="transmembrane region" description="Helical" evidence="1">
    <location>
        <begin position="247"/>
        <end position="271"/>
    </location>
</feature>
<evidence type="ECO:0000313" key="2">
    <source>
        <dbReference type="EMBL" id="CAE6431293.1"/>
    </source>
</evidence>
<accession>A0A8H3AIC7</accession>
<reference evidence="2" key="1">
    <citation type="submission" date="2021-01" db="EMBL/GenBank/DDBJ databases">
        <authorList>
            <person name="Kaushik A."/>
        </authorList>
    </citation>
    <scope>NUCLEOTIDE SEQUENCE</scope>
    <source>
        <strain evidence="2">AG2-2IIIB</strain>
    </source>
</reference>
<evidence type="ECO:0000256" key="1">
    <source>
        <dbReference type="SAM" id="Phobius"/>
    </source>
</evidence>
<name>A0A8H3AIC7_9AGAM</name>
<gene>
    <name evidence="2" type="ORF">RDB_LOCUS64475</name>
</gene>
<dbReference type="EMBL" id="CAJMWT010002062">
    <property type="protein sequence ID" value="CAE6431293.1"/>
    <property type="molecule type" value="Genomic_DNA"/>
</dbReference>
<protein>
    <submittedName>
        <fullName evidence="2">Uncharacterized protein</fullName>
    </submittedName>
</protein>
<sequence>MSSSNLPPWDLLSFVFGLYAGDKQLPGPEMARCSNFNVRYWASINGRTANPQPTPPYNLVLYSGGYEPWTVSMNNSAITGSTPWLANLPVGSAFAIAMKDSRGYSGGILEYMVHMTPGLGCDSTSTLKRSSLSIDVDSNSTRQCGEALVTVNNGAPPFTLEIIRINIFKVDLSADTKYLLAVSDSQGSSGVKGPYVVKASPDNSCLGEATTVVAGKFSTLYSGGTALPTEVSGAPDPSIGHRLPTNVAIVMALSIPLSAIAFAVLLLWLCFRRSTRYYSSDSHERVGYPTSYVSEYTPVPTEYIGPATSSTSDGSFCTSNSLLKLSSSVPPEVPASPNSHYIAPLEAEAFDPGTLHPPKAIENCS</sequence>
<keyword evidence="1" id="KW-0812">Transmembrane</keyword>
<keyword evidence="1" id="KW-0472">Membrane</keyword>
<proteinExistence type="predicted"/>
<dbReference type="AlphaFoldDB" id="A0A8H3AIC7"/>
<organism evidence="2 3">
    <name type="scientific">Rhizoctonia solani</name>
    <dbReference type="NCBI Taxonomy" id="456999"/>
    <lineage>
        <taxon>Eukaryota</taxon>
        <taxon>Fungi</taxon>
        <taxon>Dikarya</taxon>
        <taxon>Basidiomycota</taxon>
        <taxon>Agaricomycotina</taxon>
        <taxon>Agaricomycetes</taxon>
        <taxon>Cantharellales</taxon>
        <taxon>Ceratobasidiaceae</taxon>
        <taxon>Rhizoctonia</taxon>
    </lineage>
</organism>
<keyword evidence="1" id="KW-1133">Transmembrane helix</keyword>